<dbReference type="AlphaFoldDB" id="A6JKV4"/>
<feature type="region of interest" description="Disordered" evidence="1">
    <location>
        <begin position="1"/>
        <end position="36"/>
    </location>
</feature>
<evidence type="ECO:0000313" key="2">
    <source>
        <dbReference type="EMBL" id="EDL97320.1"/>
    </source>
</evidence>
<dbReference type="Proteomes" id="UP000234681">
    <property type="component" value="Chromosome 20"/>
</dbReference>
<dbReference type="EMBL" id="CH473988">
    <property type="protein sequence ID" value="EDL97320.1"/>
    <property type="molecule type" value="Genomic_DNA"/>
</dbReference>
<reference evidence="3" key="1">
    <citation type="submission" date="2005-09" db="EMBL/GenBank/DDBJ databases">
        <authorList>
            <person name="Mural R.J."/>
            <person name="Li P.W."/>
            <person name="Adams M.D."/>
            <person name="Amanatides P.G."/>
            <person name="Baden-Tillson H."/>
            <person name="Barnstead M."/>
            <person name="Chin S.H."/>
            <person name="Dew I."/>
            <person name="Evans C.A."/>
            <person name="Ferriera S."/>
            <person name="Flanigan M."/>
            <person name="Fosler C."/>
            <person name="Glodek A."/>
            <person name="Gu Z."/>
            <person name="Holt R.A."/>
            <person name="Jennings D."/>
            <person name="Kraft C.L."/>
            <person name="Lu F."/>
            <person name="Nguyen T."/>
            <person name="Nusskern D.R."/>
            <person name="Pfannkoch C.M."/>
            <person name="Sitter C."/>
            <person name="Sutton G.G."/>
            <person name="Venter J.C."/>
            <person name="Wang Z."/>
            <person name="Woodage T."/>
            <person name="Zheng X.H."/>
            <person name="Zhong F."/>
        </authorList>
    </citation>
    <scope>NUCLEOTIDE SEQUENCE [LARGE SCALE GENOMIC DNA]</scope>
    <source>
        <strain>BN</strain>
        <strain evidence="3">Sprague-Dawley</strain>
    </source>
</reference>
<name>A6JKV4_RAT</name>
<evidence type="ECO:0000256" key="1">
    <source>
        <dbReference type="SAM" id="MobiDB-lite"/>
    </source>
</evidence>
<organism evidence="2 3">
    <name type="scientific">Rattus norvegicus</name>
    <name type="common">Rat</name>
    <dbReference type="NCBI Taxonomy" id="10116"/>
    <lineage>
        <taxon>Eukaryota</taxon>
        <taxon>Metazoa</taxon>
        <taxon>Chordata</taxon>
        <taxon>Craniata</taxon>
        <taxon>Vertebrata</taxon>
        <taxon>Euteleostomi</taxon>
        <taxon>Mammalia</taxon>
        <taxon>Eutheria</taxon>
        <taxon>Euarchontoglires</taxon>
        <taxon>Glires</taxon>
        <taxon>Rodentia</taxon>
        <taxon>Myomorpha</taxon>
        <taxon>Muroidea</taxon>
        <taxon>Muridae</taxon>
        <taxon>Murinae</taxon>
        <taxon>Rattus</taxon>
    </lineage>
</organism>
<gene>
    <name evidence="2" type="ORF">rCG_61085</name>
</gene>
<accession>A6JKV4</accession>
<feature type="compositionally biased region" description="Low complexity" evidence="1">
    <location>
        <begin position="1"/>
        <end position="13"/>
    </location>
</feature>
<sequence length="36" mass="4055">MSSTPSSSLPRLTKGSNWKEKVYQKQKLNGLRESTS</sequence>
<proteinExistence type="predicted"/>
<evidence type="ECO:0000313" key="3">
    <source>
        <dbReference type="Proteomes" id="UP000234681"/>
    </source>
</evidence>
<protein>
    <submittedName>
        <fullName evidence="2">RCG61085</fullName>
    </submittedName>
</protein>